<evidence type="ECO:0000313" key="1">
    <source>
        <dbReference type="EMBL" id="KAG6464472.1"/>
    </source>
</evidence>
<reference evidence="1" key="1">
    <citation type="journal article" date="2016" name="Insect Biochem. Mol. Biol.">
        <title>Multifaceted biological insights from a draft genome sequence of the tobacco hornworm moth, Manduca sexta.</title>
        <authorList>
            <person name="Kanost M.R."/>
            <person name="Arrese E.L."/>
            <person name="Cao X."/>
            <person name="Chen Y.R."/>
            <person name="Chellapilla S."/>
            <person name="Goldsmith M.R."/>
            <person name="Grosse-Wilde E."/>
            <person name="Heckel D.G."/>
            <person name="Herndon N."/>
            <person name="Jiang H."/>
            <person name="Papanicolaou A."/>
            <person name="Qu J."/>
            <person name="Soulages J.L."/>
            <person name="Vogel H."/>
            <person name="Walters J."/>
            <person name="Waterhouse R.M."/>
            <person name="Ahn S.J."/>
            <person name="Almeida F.C."/>
            <person name="An C."/>
            <person name="Aqrawi P."/>
            <person name="Bretschneider A."/>
            <person name="Bryant W.B."/>
            <person name="Bucks S."/>
            <person name="Chao H."/>
            <person name="Chevignon G."/>
            <person name="Christen J.M."/>
            <person name="Clarke D.F."/>
            <person name="Dittmer N.T."/>
            <person name="Ferguson L.C.F."/>
            <person name="Garavelou S."/>
            <person name="Gordon K.H.J."/>
            <person name="Gunaratna R.T."/>
            <person name="Han Y."/>
            <person name="Hauser F."/>
            <person name="He Y."/>
            <person name="Heidel-Fischer H."/>
            <person name="Hirsh A."/>
            <person name="Hu Y."/>
            <person name="Jiang H."/>
            <person name="Kalra D."/>
            <person name="Klinner C."/>
            <person name="Konig C."/>
            <person name="Kovar C."/>
            <person name="Kroll A.R."/>
            <person name="Kuwar S.S."/>
            <person name="Lee S.L."/>
            <person name="Lehman R."/>
            <person name="Li K."/>
            <person name="Li Z."/>
            <person name="Liang H."/>
            <person name="Lovelace S."/>
            <person name="Lu Z."/>
            <person name="Mansfield J.H."/>
            <person name="McCulloch K.J."/>
            <person name="Mathew T."/>
            <person name="Morton B."/>
            <person name="Muzny D.M."/>
            <person name="Neunemann D."/>
            <person name="Ongeri F."/>
            <person name="Pauchet Y."/>
            <person name="Pu L.L."/>
            <person name="Pyrousis I."/>
            <person name="Rao X.J."/>
            <person name="Redding A."/>
            <person name="Roesel C."/>
            <person name="Sanchez-Gracia A."/>
            <person name="Schaack S."/>
            <person name="Shukla A."/>
            <person name="Tetreau G."/>
            <person name="Wang Y."/>
            <person name="Xiong G.H."/>
            <person name="Traut W."/>
            <person name="Walsh T.K."/>
            <person name="Worley K.C."/>
            <person name="Wu D."/>
            <person name="Wu W."/>
            <person name="Wu Y.Q."/>
            <person name="Zhang X."/>
            <person name="Zou Z."/>
            <person name="Zucker H."/>
            <person name="Briscoe A.D."/>
            <person name="Burmester T."/>
            <person name="Clem R.J."/>
            <person name="Feyereisen R."/>
            <person name="Grimmelikhuijzen C.J.P."/>
            <person name="Hamodrakas S.J."/>
            <person name="Hansson B.S."/>
            <person name="Huguet E."/>
            <person name="Jermiin L.S."/>
            <person name="Lan Q."/>
            <person name="Lehman H.K."/>
            <person name="Lorenzen M."/>
            <person name="Merzendorfer H."/>
            <person name="Michalopoulos I."/>
            <person name="Morton D.B."/>
            <person name="Muthukrishnan S."/>
            <person name="Oakeshott J.G."/>
            <person name="Palmer W."/>
            <person name="Park Y."/>
            <person name="Passarelli A.L."/>
            <person name="Rozas J."/>
            <person name="Schwartz L.M."/>
            <person name="Smith W."/>
            <person name="Southgate A."/>
            <person name="Vilcinskas A."/>
            <person name="Vogt R."/>
            <person name="Wang P."/>
            <person name="Werren J."/>
            <person name="Yu X.Q."/>
            <person name="Zhou J.J."/>
            <person name="Brown S.J."/>
            <person name="Scherer S.E."/>
            <person name="Richards S."/>
            <person name="Blissard G.W."/>
        </authorList>
    </citation>
    <scope>NUCLEOTIDE SEQUENCE</scope>
</reference>
<proteinExistence type="predicted"/>
<protein>
    <submittedName>
        <fullName evidence="1">Uncharacterized protein</fullName>
    </submittedName>
</protein>
<evidence type="ECO:0000313" key="2">
    <source>
        <dbReference type="Proteomes" id="UP000791440"/>
    </source>
</evidence>
<dbReference type="Proteomes" id="UP000791440">
    <property type="component" value="Unassembled WGS sequence"/>
</dbReference>
<dbReference type="EMBL" id="JH669176">
    <property type="protein sequence ID" value="KAG6464472.1"/>
    <property type="molecule type" value="Genomic_DNA"/>
</dbReference>
<organism evidence="1 2">
    <name type="scientific">Manduca sexta</name>
    <name type="common">Tobacco hawkmoth</name>
    <name type="synonym">Tobacco hornworm</name>
    <dbReference type="NCBI Taxonomy" id="7130"/>
    <lineage>
        <taxon>Eukaryota</taxon>
        <taxon>Metazoa</taxon>
        <taxon>Ecdysozoa</taxon>
        <taxon>Arthropoda</taxon>
        <taxon>Hexapoda</taxon>
        <taxon>Insecta</taxon>
        <taxon>Pterygota</taxon>
        <taxon>Neoptera</taxon>
        <taxon>Endopterygota</taxon>
        <taxon>Lepidoptera</taxon>
        <taxon>Glossata</taxon>
        <taxon>Ditrysia</taxon>
        <taxon>Bombycoidea</taxon>
        <taxon>Sphingidae</taxon>
        <taxon>Sphinginae</taxon>
        <taxon>Sphingini</taxon>
        <taxon>Manduca</taxon>
    </lineage>
</organism>
<reference evidence="1" key="2">
    <citation type="submission" date="2020-12" db="EMBL/GenBank/DDBJ databases">
        <authorList>
            <person name="Kanost M."/>
        </authorList>
    </citation>
    <scope>NUCLEOTIDE SEQUENCE</scope>
</reference>
<gene>
    <name evidence="1" type="ORF">O3G_MSEX014536</name>
</gene>
<comment type="caution">
    <text evidence="1">The sequence shown here is derived from an EMBL/GenBank/DDBJ whole genome shotgun (WGS) entry which is preliminary data.</text>
</comment>
<sequence>MCRERLADEDLVGLRVVSELAESVGMQVVLVGEMFHRDNVQSLTTYESLLDEELNTTVDATASGLSSILCPGDIDKSLLNGHAGAIKTGLSHLAIPRGWSWGGPASPFCPIWAEIKIPD</sequence>
<dbReference type="AlphaFoldDB" id="A0A921ZUN0"/>
<name>A0A921ZUN0_MANSE</name>
<accession>A0A921ZUN0</accession>
<keyword evidence="2" id="KW-1185">Reference proteome</keyword>